<feature type="domain" description="Major facilitator superfamily (MFS) profile" evidence="7">
    <location>
        <begin position="18"/>
        <end position="439"/>
    </location>
</feature>
<feature type="transmembrane region" description="Helical" evidence="6">
    <location>
        <begin position="12"/>
        <end position="31"/>
    </location>
</feature>
<evidence type="ECO:0000256" key="1">
    <source>
        <dbReference type="ARBA" id="ARBA00004651"/>
    </source>
</evidence>
<dbReference type="GO" id="GO:0061513">
    <property type="term" value="F:glucose 6-phosphate:phosphate antiporter activity"/>
    <property type="evidence" value="ECO:0007669"/>
    <property type="project" value="TreeGrafter"/>
</dbReference>
<evidence type="ECO:0000313" key="10">
    <source>
        <dbReference type="Proteomes" id="UP000094598"/>
    </source>
</evidence>
<dbReference type="InterPro" id="IPR020846">
    <property type="entry name" value="MFS_dom"/>
</dbReference>
<organism evidence="8 10">
    <name type="scientific">Neomoorella thermoacetica</name>
    <name type="common">Clostridium thermoaceticum</name>
    <dbReference type="NCBI Taxonomy" id="1525"/>
    <lineage>
        <taxon>Bacteria</taxon>
        <taxon>Bacillati</taxon>
        <taxon>Bacillota</taxon>
        <taxon>Clostridia</taxon>
        <taxon>Neomoorellales</taxon>
        <taxon>Neomoorellaceae</taxon>
        <taxon>Neomoorella</taxon>
    </lineage>
</organism>
<evidence type="ECO:0000313" key="9">
    <source>
        <dbReference type="EMBL" id="TYL15400.1"/>
    </source>
</evidence>
<evidence type="ECO:0000256" key="4">
    <source>
        <dbReference type="ARBA" id="ARBA00022989"/>
    </source>
</evidence>
<dbReference type="AlphaFoldDB" id="A0AAC9HKX2"/>
<comment type="subcellular location">
    <subcellularLocation>
        <location evidence="1">Cell membrane</location>
        <topology evidence="1">Multi-pass membrane protein</topology>
    </subcellularLocation>
</comment>
<feature type="transmembrane region" description="Helical" evidence="6">
    <location>
        <begin position="174"/>
        <end position="194"/>
    </location>
</feature>
<protein>
    <submittedName>
        <fullName evidence="8">Sulfoacetate transporter SauU</fullName>
    </submittedName>
</protein>
<feature type="transmembrane region" description="Helical" evidence="6">
    <location>
        <begin position="320"/>
        <end position="338"/>
    </location>
</feature>
<proteinExistence type="predicted"/>
<feature type="transmembrane region" description="Helical" evidence="6">
    <location>
        <begin position="84"/>
        <end position="101"/>
    </location>
</feature>
<dbReference type="PANTHER" id="PTHR43826">
    <property type="entry name" value="GLUCOSE-6-PHOSPHATE EXCHANGER SLC37A4"/>
    <property type="match status" value="1"/>
</dbReference>
<keyword evidence="2" id="KW-0813">Transport</keyword>
<dbReference type="PIRSF" id="PIRSF002808">
    <property type="entry name" value="Hexose_phosphate_transp"/>
    <property type="match status" value="1"/>
</dbReference>
<dbReference type="RefSeq" id="WP_069590964.1">
    <property type="nucleotide sequence ID" value="NZ_CP017019.1"/>
</dbReference>
<dbReference type="Proteomes" id="UP000094598">
    <property type="component" value="Chromosome"/>
</dbReference>
<evidence type="ECO:0000256" key="5">
    <source>
        <dbReference type="ARBA" id="ARBA00023136"/>
    </source>
</evidence>
<dbReference type="CDD" id="cd17319">
    <property type="entry name" value="MFS_ExuT_GudP_like"/>
    <property type="match status" value="1"/>
</dbReference>
<name>A0AAC9HKX2_NEOTH</name>
<keyword evidence="4 6" id="KW-1133">Transmembrane helix</keyword>
<sequence>MSKPLSPSTGWWRYRYLVAAIVFFGYSIQYLDRVKTTVLVPLISQSLHLTHSDVGNAMFLLMIFYGPTQILSGFLCDRFGPKKVLVFSLITWSIFTIYMAYMQNATEWYIRNALFGIFVGTEFVPSARLIARWFPKRERAQAQGVLSWSWIITPAWAPLLTTFLASYFNDWRPVFIWLGIFGLVPLVIVLLFIYDRPEQVRWLSDREVKESYADELESGILKEAAISRENLAKQAKKAEIPLRDVLLNKSFIAVVLSYLACQMTFWGIVTWSPSYLSEVFKFNLMKMGVWASIYFAAGVIGAFLSSRISDKFFNGRRRPMIILSFLGTIPFILLLAMSRPGISHMGLMLILAGAGFFANMIWGPILAWPADVFSPEMYGRALGFVTGIAYFGAAFAPLIMSRLIIKTPAGVSYTYAWTFIAFCAVAGLIASAIVRDRQDISNNSISLSE</sequence>
<dbReference type="InterPro" id="IPR036259">
    <property type="entry name" value="MFS_trans_sf"/>
</dbReference>
<feature type="transmembrane region" description="Helical" evidence="6">
    <location>
        <begin position="289"/>
        <end position="308"/>
    </location>
</feature>
<dbReference type="EMBL" id="CP017019">
    <property type="protein sequence ID" value="AOQ25056.1"/>
    <property type="molecule type" value="Genomic_DNA"/>
</dbReference>
<evidence type="ECO:0000259" key="7">
    <source>
        <dbReference type="PROSITE" id="PS50850"/>
    </source>
</evidence>
<dbReference type="SUPFAM" id="SSF103473">
    <property type="entry name" value="MFS general substrate transporter"/>
    <property type="match status" value="1"/>
</dbReference>
<evidence type="ECO:0000256" key="6">
    <source>
        <dbReference type="SAM" id="Phobius"/>
    </source>
</evidence>
<dbReference type="Gene3D" id="1.20.1250.20">
    <property type="entry name" value="MFS general substrate transporter like domains"/>
    <property type="match status" value="2"/>
</dbReference>
<reference evidence="9 11" key="2">
    <citation type="submission" date="2019-05" db="EMBL/GenBank/DDBJ databases">
        <title>Genome sequence of Moorella thermoacetica ATCC 33924.</title>
        <authorList>
            <person name="Poehlein A."/>
            <person name="Bengelsdorf F.R."/>
            <person name="Duerre P."/>
            <person name="Daniel R."/>
        </authorList>
    </citation>
    <scope>NUCLEOTIDE SEQUENCE [LARGE SCALE GENOMIC DNA]</scope>
    <source>
        <strain evidence="9 11">ATCC 33924</strain>
    </source>
</reference>
<dbReference type="GO" id="GO:0035435">
    <property type="term" value="P:phosphate ion transmembrane transport"/>
    <property type="evidence" value="ECO:0007669"/>
    <property type="project" value="TreeGrafter"/>
</dbReference>
<dbReference type="Proteomes" id="UP000322283">
    <property type="component" value="Unassembled WGS sequence"/>
</dbReference>
<dbReference type="EMBL" id="VCDX01000001">
    <property type="protein sequence ID" value="TYL15400.1"/>
    <property type="molecule type" value="Genomic_DNA"/>
</dbReference>
<accession>A0AAC9HKX2</accession>
<evidence type="ECO:0000256" key="3">
    <source>
        <dbReference type="ARBA" id="ARBA00022692"/>
    </source>
</evidence>
<feature type="transmembrane region" description="Helical" evidence="6">
    <location>
        <begin position="246"/>
        <end position="269"/>
    </location>
</feature>
<dbReference type="PROSITE" id="PS50850">
    <property type="entry name" value="MFS"/>
    <property type="match status" value="1"/>
</dbReference>
<evidence type="ECO:0000313" key="8">
    <source>
        <dbReference type="EMBL" id="AOQ25056.1"/>
    </source>
</evidence>
<evidence type="ECO:0000313" key="11">
    <source>
        <dbReference type="Proteomes" id="UP000322283"/>
    </source>
</evidence>
<feature type="transmembrane region" description="Helical" evidence="6">
    <location>
        <begin position="146"/>
        <end position="168"/>
    </location>
</feature>
<evidence type="ECO:0000256" key="2">
    <source>
        <dbReference type="ARBA" id="ARBA00022448"/>
    </source>
</evidence>
<feature type="transmembrane region" description="Helical" evidence="6">
    <location>
        <begin position="344"/>
        <end position="369"/>
    </location>
</feature>
<feature type="transmembrane region" description="Helical" evidence="6">
    <location>
        <begin position="57"/>
        <end position="77"/>
    </location>
</feature>
<gene>
    <name evidence="8" type="primary">sauU_2</name>
    <name evidence="9" type="synonym">sauU_1</name>
    <name evidence="8" type="ORF">Maut_02638</name>
    <name evidence="9" type="ORF">MTAT_01330</name>
</gene>
<dbReference type="GO" id="GO:0005886">
    <property type="term" value="C:plasma membrane"/>
    <property type="evidence" value="ECO:0007669"/>
    <property type="project" value="UniProtKB-SubCell"/>
</dbReference>
<feature type="transmembrane region" description="Helical" evidence="6">
    <location>
        <begin position="113"/>
        <end position="134"/>
    </location>
</feature>
<dbReference type="InterPro" id="IPR051337">
    <property type="entry name" value="OPA_Antiporter"/>
</dbReference>
<keyword evidence="5 6" id="KW-0472">Membrane</keyword>
<dbReference type="PANTHER" id="PTHR43826:SF3">
    <property type="entry name" value="GLUCOSE-6-PHOSPHATE EXCHANGER SLC37A4"/>
    <property type="match status" value="1"/>
</dbReference>
<feature type="transmembrane region" description="Helical" evidence="6">
    <location>
        <begin position="381"/>
        <end position="400"/>
    </location>
</feature>
<keyword evidence="3 6" id="KW-0812">Transmembrane</keyword>
<dbReference type="InterPro" id="IPR000849">
    <property type="entry name" value="Sugar_P_transporter"/>
</dbReference>
<reference evidence="8 10" key="1">
    <citation type="submission" date="2016-08" db="EMBL/GenBank/DDBJ databases">
        <title>Moorella thermoacetica DSM 103132.</title>
        <authorList>
            <person name="Jendresen C.B."/>
            <person name="Redl S.M."/>
            <person name="Jensen T.O."/>
            <person name="Nielsen A.T."/>
        </authorList>
    </citation>
    <scope>NUCLEOTIDE SEQUENCE [LARGE SCALE GENOMIC DNA]</scope>
    <source>
        <strain evidence="8 10">DSM 103132</strain>
    </source>
</reference>
<dbReference type="Pfam" id="PF07690">
    <property type="entry name" value="MFS_1"/>
    <property type="match status" value="1"/>
</dbReference>
<keyword evidence="11" id="KW-1185">Reference proteome</keyword>
<feature type="transmembrane region" description="Helical" evidence="6">
    <location>
        <begin position="412"/>
        <end position="434"/>
    </location>
</feature>
<dbReference type="InterPro" id="IPR011701">
    <property type="entry name" value="MFS"/>
</dbReference>